<evidence type="ECO:0000313" key="3">
    <source>
        <dbReference type="Proteomes" id="UP001221597"/>
    </source>
</evidence>
<feature type="transmembrane region" description="Helical" evidence="1">
    <location>
        <begin position="81"/>
        <end position="107"/>
    </location>
</feature>
<accession>A0ABY8J622</accession>
<feature type="transmembrane region" description="Helical" evidence="1">
    <location>
        <begin position="180"/>
        <end position="201"/>
    </location>
</feature>
<keyword evidence="1" id="KW-0472">Membrane</keyword>
<dbReference type="Pfam" id="PF22564">
    <property type="entry name" value="HAAS"/>
    <property type="match status" value="1"/>
</dbReference>
<evidence type="ECO:0000313" key="2">
    <source>
        <dbReference type="EMBL" id="WFT76406.1"/>
    </source>
</evidence>
<name>A0ABY8J622_9BACI</name>
<reference evidence="2 3" key="1">
    <citation type="submission" date="2023-04" db="EMBL/GenBank/DDBJ databases">
        <title>Genome sequence of Halobacillus naozhouensis KACC 21980.</title>
        <authorList>
            <person name="Kim S."/>
            <person name="Heo J."/>
            <person name="Kwon S.-W."/>
        </authorList>
    </citation>
    <scope>NUCLEOTIDE SEQUENCE [LARGE SCALE GENOMIC DNA]</scope>
    <source>
        <strain evidence="2 3">KCTC 13234</strain>
    </source>
</reference>
<feature type="transmembrane region" description="Helical" evidence="1">
    <location>
        <begin position="309"/>
        <end position="330"/>
    </location>
</feature>
<dbReference type="RefSeq" id="WP_283078360.1">
    <property type="nucleotide sequence ID" value="NZ_CP121671.1"/>
</dbReference>
<keyword evidence="1" id="KW-0812">Transmembrane</keyword>
<keyword evidence="3" id="KW-1185">Reference proteome</keyword>
<feature type="transmembrane region" description="Helical" evidence="1">
    <location>
        <begin position="119"/>
        <end position="142"/>
    </location>
</feature>
<gene>
    <name evidence="2" type="ORF">P9989_08600</name>
</gene>
<protein>
    <recommendedName>
        <fullName evidence="4">ABC-2 type transport system permease protein</fullName>
    </recommendedName>
</protein>
<evidence type="ECO:0000256" key="1">
    <source>
        <dbReference type="SAM" id="Phobius"/>
    </source>
</evidence>
<dbReference type="EMBL" id="CP121671">
    <property type="protein sequence ID" value="WFT76406.1"/>
    <property type="molecule type" value="Genomic_DNA"/>
</dbReference>
<organism evidence="2 3">
    <name type="scientific">Halobacillus naozhouensis</name>
    <dbReference type="NCBI Taxonomy" id="554880"/>
    <lineage>
        <taxon>Bacteria</taxon>
        <taxon>Bacillati</taxon>
        <taxon>Bacillota</taxon>
        <taxon>Bacilli</taxon>
        <taxon>Bacillales</taxon>
        <taxon>Bacillaceae</taxon>
        <taxon>Halobacillus</taxon>
    </lineage>
</organism>
<proteinExistence type="predicted"/>
<evidence type="ECO:0008006" key="4">
    <source>
        <dbReference type="Google" id="ProtNLM"/>
    </source>
</evidence>
<sequence length="336" mass="38939">MEIINRYVYSVSKRLPEAQRKDVADELRGLIEDMLEERVQDREVTEEDVEMVLLELGHPRILARKYRGEKRHVIGPELYDLYILVLKIALISTIAVNTAIFVIQVIVNPMNILDYFVSFIVSFFTVIIPMVFGWTTLGFALAEYFSEGRMEKLELEKGWKPSSLPAVPDEKRQIKRSEPITGIVIYVLLIIMLAFSNEYFGIWIFREGELSGVIPFLNENLYSSVMILAFILFGSGIVKEYLKLFYEKWTYKLVTFITIVNVVSIGLILFLITGFQIWNPNFMNELIQYGMITRGSEGYDVISQIWEQLTFWTVIFLVFGLLFDLIAGFVKVRKAK</sequence>
<dbReference type="Proteomes" id="UP001221597">
    <property type="component" value="Chromosome"/>
</dbReference>
<feature type="transmembrane region" description="Helical" evidence="1">
    <location>
        <begin position="254"/>
        <end position="278"/>
    </location>
</feature>
<feature type="transmembrane region" description="Helical" evidence="1">
    <location>
        <begin position="221"/>
        <end position="242"/>
    </location>
</feature>
<keyword evidence="1" id="KW-1133">Transmembrane helix</keyword>